<organism evidence="1 2">
    <name type="scientific">Spirosoma aureum</name>
    <dbReference type="NCBI Taxonomy" id="2692134"/>
    <lineage>
        <taxon>Bacteria</taxon>
        <taxon>Pseudomonadati</taxon>
        <taxon>Bacteroidota</taxon>
        <taxon>Cytophagia</taxon>
        <taxon>Cytophagales</taxon>
        <taxon>Cytophagaceae</taxon>
        <taxon>Spirosoma</taxon>
    </lineage>
</organism>
<accession>A0A6G9ALJ0</accession>
<dbReference type="RefSeq" id="WP_167208047.1">
    <property type="nucleotide sequence ID" value="NZ_CP050063.1"/>
</dbReference>
<reference evidence="1 2" key="1">
    <citation type="submission" date="2020-03" db="EMBL/GenBank/DDBJ databases">
        <authorList>
            <person name="Kim M.K."/>
        </authorList>
    </citation>
    <scope>NUCLEOTIDE SEQUENCE [LARGE SCALE GENOMIC DNA]</scope>
    <source>
        <strain evidence="1 2">BT328</strain>
    </source>
</reference>
<proteinExistence type="predicted"/>
<keyword evidence="2" id="KW-1185">Reference proteome</keyword>
<dbReference type="AlphaFoldDB" id="A0A6G9ALJ0"/>
<dbReference type="Pfam" id="PF07040">
    <property type="entry name" value="DUF1326"/>
    <property type="match status" value="1"/>
</dbReference>
<dbReference type="KEGG" id="spib:G8759_11490"/>
<sequence length="208" mass="22871">MEAPVKWHIQGDFFGNCSCEYLRCPCPISNFTEMPTQGFCKICIVFDVEKGHFGDVQLDGIAIALIVDVPGIMGDGNWALGLIVDERATPEQQGALATILGGQAGGPMELASGWVTKFLGMEARPMTIEKTDKTFSIYVPNMVDYLVEKTEGLIPGEPIYIENTIHPAAPRFALGRGKRSYMHAFGVDFEGVDDRQNGVFTKFNWSVN</sequence>
<protein>
    <submittedName>
        <fullName evidence="1">DUF1326 domain-containing protein</fullName>
    </submittedName>
</protein>
<dbReference type="Proteomes" id="UP000501802">
    <property type="component" value="Chromosome"/>
</dbReference>
<evidence type="ECO:0000313" key="1">
    <source>
        <dbReference type="EMBL" id="QIP13204.1"/>
    </source>
</evidence>
<dbReference type="EMBL" id="CP050063">
    <property type="protein sequence ID" value="QIP13204.1"/>
    <property type="molecule type" value="Genomic_DNA"/>
</dbReference>
<gene>
    <name evidence="1" type="ORF">G8759_11490</name>
</gene>
<dbReference type="InterPro" id="IPR009758">
    <property type="entry name" value="DUF1326"/>
</dbReference>
<evidence type="ECO:0000313" key="2">
    <source>
        <dbReference type="Proteomes" id="UP000501802"/>
    </source>
</evidence>
<name>A0A6G9ALJ0_9BACT</name>